<keyword evidence="4" id="KW-1185">Reference proteome</keyword>
<reference evidence="3" key="1">
    <citation type="journal article" date="2020" name="Stud. Mycol.">
        <title>101 Dothideomycetes genomes: a test case for predicting lifestyles and emergence of pathogens.</title>
        <authorList>
            <person name="Haridas S."/>
            <person name="Albert R."/>
            <person name="Binder M."/>
            <person name="Bloem J."/>
            <person name="Labutti K."/>
            <person name="Salamov A."/>
            <person name="Andreopoulos B."/>
            <person name="Baker S."/>
            <person name="Barry K."/>
            <person name="Bills G."/>
            <person name="Bluhm B."/>
            <person name="Cannon C."/>
            <person name="Castanera R."/>
            <person name="Culley D."/>
            <person name="Daum C."/>
            <person name="Ezra D."/>
            <person name="Gonzalez J."/>
            <person name="Henrissat B."/>
            <person name="Kuo A."/>
            <person name="Liang C."/>
            <person name="Lipzen A."/>
            <person name="Lutzoni F."/>
            <person name="Magnuson J."/>
            <person name="Mondo S."/>
            <person name="Nolan M."/>
            <person name="Ohm R."/>
            <person name="Pangilinan J."/>
            <person name="Park H.-J."/>
            <person name="Ramirez L."/>
            <person name="Alfaro M."/>
            <person name="Sun H."/>
            <person name="Tritt A."/>
            <person name="Yoshinaga Y."/>
            <person name="Zwiers L.-H."/>
            <person name="Turgeon B."/>
            <person name="Goodwin S."/>
            <person name="Spatafora J."/>
            <person name="Crous P."/>
            <person name="Grigoriev I."/>
        </authorList>
    </citation>
    <scope>NUCLEOTIDE SEQUENCE</scope>
    <source>
        <strain evidence="3">CBS 122367</strain>
    </source>
</reference>
<feature type="region of interest" description="Disordered" evidence="1">
    <location>
        <begin position="42"/>
        <end position="81"/>
    </location>
</feature>
<evidence type="ECO:0000256" key="2">
    <source>
        <dbReference type="SAM" id="Phobius"/>
    </source>
</evidence>
<keyword evidence="2" id="KW-0472">Membrane</keyword>
<evidence type="ECO:0000313" key="4">
    <source>
        <dbReference type="Proteomes" id="UP000799291"/>
    </source>
</evidence>
<evidence type="ECO:0000313" key="3">
    <source>
        <dbReference type="EMBL" id="KAF2689366.1"/>
    </source>
</evidence>
<protein>
    <submittedName>
        <fullName evidence="3">Uncharacterized protein</fullName>
    </submittedName>
</protein>
<dbReference type="Proteomes" id="UP000799291">
    <property type="component" value="Unassembled WGS sequence"/>
</dbReference>
<name>A0A6G1JFX2_9PLEO</name>
<dbReference type="OrthoDB" id="3799930at2759"/>
<sequence length="174" mass="18935">MLNSFPGTNRLHICKECSSSLPLSERMTDTAIHLSMLTPTQPTIVPTTRSESDSEATLSSFATPASPETVTTSPPAPTAQTTNELNIGVKIGIGIAAGVLALALLIVAFESCYLKLKRRERALQRAVDEVERGTDKGGEERIVLESRVSIVFEDEDQGEEHERGRNGMSLPRRE</sequence>
<keyword evidence="2" id="KW-0812">Transmembrane</keyword>
<feature type="compositionally biased region" description="Polar residues" evidence="1">
    <location>
        <begin position="42"/>
        <end position="61"/>
    </location>
</feature>
<dbReference type="EMBL" id="MU005572">
    <property type="protein sequence ID" value="KAF2689366.1"/>
    <property type="molecule type" value="Genomic_DNA"/>
</dbReference>
<gene>
    <name evidence="3" type="ORF">K458DRAFT_126980</name>
</gene>
<accession>A0A6G1JFX2</accession>
<feature type="region of interest" description="Disordered" evidence="1">
    <location>
        <begin position="153"/>
        <end position="174"/>
    </location>
</feature>
<feature type="transmembrane region" description="Helical" evidence="2">
    <location>
        <begin position="91"/>
        <end position="114"/>
    </location>
</feature>
<proteinExistence type="predicted"/>
<keyword evidence="2" id="KW-1133">Transmembrane helix</keyword>
<dbReference type="AlphaFoldDB" id="A0A6G1JFX2"/>
<feature type="compositionally biased region" description="Basic and acidic residues" evidence="1">
    <location>
        <begin position="160"/>
        <end position="174"/>
    </location>
</feature>
<feature type="compositionally biased region" description="Low complexity" evidence="1">
    <location>
        <begin position="62"/>
        <end position="81"/>
    </location>
</feature>
<evidence type="ECO:0000256" key="1">
    <source>
        <dbReference type="SAM" id="MobiDB-lite"/>
    </source>
</evidence>
<organism evidence="3 4">
    <name type="scientific">Lentithecium fluviatile CBS 122367</name>
    <dbReference type="NCBI Taxonomy" id="1168545"/>
    <lineage>
        <taxon>Eukaryota</taxon>
        <taxon>Fungi</taxon>
        <taxon>Dikarya</taxon>
        <taxon>Ascomycota</taxon>
        <taxon>Pezizomycotina</taxon>
        <taxon>Dothideomycetes</taxon>
        <taxon>Pleosporomycetidae</taxon>
        <taxon>Pleosporales</taxon>
        <taxon>Massarineae</taxon>
        <taxon>Lentitheciaceae</taxon>
        <taxon>Lentithecium</taxon>
    </lineage>
</organism>